<dbReference type="SMART" id="SM00384">
    <property type="entry name" value="AT_hook"/>
    <property type="match status" value="2"/>
</dbReference>
<dbReference type="Gene3D" id="2.30.30.140">
    <property type="match status" value="1"/>
</dbReference>
<dbReference type="PANTHER" id="PTHR37384:SF1">
    <property type="entry name" value="OS01G0835600 PROTEIN"/>
    <property type="match status" value="1"/>
</dbReference>
<feature type="compositionally biased region" description="Low complexity" evidence="1">
    <location>
        <begin position="350"/>
        <end position="364"/>
    </location>
</feature>
<name>A0AAV5E2K3_ELECO</name>
<keyword evidence="4" id="KW-1185">Reference proteome</keyword>
<dbReference type="Pfam" id="PF21743">
    <property type="entry name" value="PTM_DIR17_Tudor"/>
    <property type="match status" value="1"/>
</dbReference>
<protein>
    <recommendedName>
        <fullName evidence="2">PTM/DIR17-like Tudor domain-containing protein</fullName>
    </recommendedName>
</protein>
<reference evidence="3" key="1">
    <citation type="journal article" date="2018" name="DNA Res.">
        <title>Multiple hybrid de novo genome assembly of finger millet, an orphan allotetraploid crop.</title>
        <authorList>
            <person name="Hatakeyama M."/>
            <person name="Aluri S."/>
            <person name="Balachadran M.T."/>
            <person name="Sivarajan S.R."/>
            <person name="Patrignani A."/>
            <person name="Gruter S."/>
            <person name="Poveda L."/>
            <person name="Shimizu-Inatsugi R."/>
            <person name="Baeten J."/>
            <person name="Francoijs K.J."/>
            <person name="Nataraja K.N."/>
            <person name="Reddy Y.A.N."/>
            <person name="Phadnis S."/>
            <person name="Ravikumar R.L."/>
            <person name="Schlapbach R."/>
            <person name="Sreeman S.M."/>
            <person name="Shimizu K.K."/>
        </authorList>
    </citation>
    <scope>NUCLEOTIDE SEQUENCE</scope>
</reference>
<evidence type="ECO:0000259" key="2">
    <source>
        <dbReference type="Pfam" id="PF21743"/>
    </source>
</evidence>
<proteinExistence type="predicted"/>
<accession>A0AAV5E2K3</accession>
<dbReference type="EMBL" id="BQKI01000073">
    <property type="protein sequence ID" value="GJN17244.1"/>
    <property type="molecule type" value="Genomic_DNA"/>
</dbReference>
<evidence type="ECO:0000313" key="3">
    <source>
        <dbReference type="EMBL" id="GJN17244.1"/>
    </source>
</evidence>
<dbReference type="PANTHER" id="PTHR37384">
    <property type="entry name" value="OS01G0835600 PROTEIN"/>
    <property type="match status" value="1"/>
</dbReference>
<organism evidence="3 4">
    <name type="scientific">Eleusine coracana subsp. coracana</name>
    <dbReference type="NCBI Taxonomy" id="191504"/>
    <lineage>
        <taxon>Eukaryota</taxon>
        <taxon>Viridiplantae</taxon>
        <taxon>Streptophyta</taxon>
        <taxon>Embryophyta</taxon>
        <taxon>Tracheophyta</taxon>
        <taxon>Spermatophyta</taxon>
        <taxon>Magnoliopsida</taxon>
        <taxon>Liliopsida</taxon>
        <taxon>Poales</taxon>
        <taxon>Poaceae</taxon>
        <taxon>PACMAD clade</taxon>
        <taxon>Chloridoideae</taxon>
        <taxon>Cynodonteae</taxon>
        <taxon>Eleusininae</taxon>
        <taxon>Eleusine</taxon>
    </lineage>
</organism>
<reference evidence="3" key="2">
    <citation type="submission" date="2021-12" db="EMBL/GenBank/DDBJ databases">
        <title>Resequencing data analysis of finger millet.</title>
        <authorList>
            <person name="Hatakeyama M."/>
            <person name="Aluri S."/>
            <person name="Balachadran M.T."/>
            <person name="Sivarajan S.R."/>
            <person name="Poveda L."/>
            <person name="Shimizu-Inatsugi R."/>
            <person name="Schlapbach R."/>
            <person name="Sreeman S.M."/>
            <person name="Shimizu K.K."/>
        </authorList>
    </citation>
    <scope>NUCLEOTIDE SEQUENCE</scope>
</reference>
<dbReference type="AlphaFoldDB" id="A0AAV5E2K3"/>
<feature type="region of interest" description="Disordered" evidence="1">
    <location>
        <begin position="320"/>
        <end position="389"/>
    </location>
</feature>
<feature type="domain" description="PTM/DIR17-like Tudor" evidence="2">
    <location>
        <begin position="162"/>
        <end position="209"/>
    </location>
</feature>
<dbReference type="Pfam" id="PF02178">
    <property type="entry name" value="AT_hook"/>
    <property type="match status" value="2"/>
</dbReference>
<dbReference type="Proteomes" id="UP001054889">
    <property type="component" value="Unassembled WGS sequence"/>
</dbReference>
<dbReference type="InterPro" id="IPR017956">
    <property type="entry name" value="AT_hook_DNA-bd_motif"/>
</dbReference>
<sequence>MGLTNAISSKPTILIYLEGPRQVTLRRLPCLFVFLGSGGACSVPSGECEASALVWEAPLGHLEGSFPTCYPPSSSSGPSFCCGGKQSELDLDWFLSFAEDHGGSHGKQESEAASVVEVPREAAIIINGVPELPPDCTSGLQPEAKKNAESQVDPRFGEYLEGRKVKKLFGDTYYVGKVAKYDSESNWYNVLYDDGDQEDLELCELEEVLLPLDVTIPIKTLVIDKCKLQGSGPDSRPKVGRPRKVYATMDASMTKISNVVPSQGNDDVVNNQVSMVGMGNREGQQPNDVLQLLPAPTSNDATGGQLAIVTTQGHVQACLQASNQPRRRGRPRKDASLSAHTPPKKRGRPPKNNSASGNSQSAGNTSDSLALVPVQDGESSRKQNSTLKRNILTARAEKLKRENLRVQGTSPGTQLF</sequence>
<evidence type="ECO:0000256" key="1">
    <source>
        <dbReference type="SAM" id="MobiDB-lite"/>
    </source>
</evidence>
<dbReference type="InterPro" id="IPR047365">
    <property type="entry name" value="Tudor_AtPTM-like"/>
</dbReference>
<evidence type="ECO:0000313" key="4">
    <source>
        <dbReference type="Proteomes" id="UP001054889"/>
    </source>
</evidence>
<gene>
    <name evidence="3" type="primary">gb04296</name>
    <name evidence="3" type="ORF">PR202_gb04296</name>
</gene>
<comment type="caution">
    <text evidence="3">The sequence shown here is derived from an EMBL/GenBank/DDBJ whole genome shotgun (WGS) entry which is preliminary data.</text>
</comment>
<dbReference type="GO" id="GO:0003677">
    <property type="term" value="F:DNA binding"/>
    <property type="evidence" value="ECO:0007669"/>
    <property type="project" value="InterPro"/>
</dbReference>
<dbReference type="CDD" id="cd20401">
    <property type="entry name" value="Tudor_AtPTM-like"/>
    <property type="match status" value="1"/>
</dbReference>